<keyword evidence="1" id="KW-0472">Membrane</keyword>
<sequence length="70" mass="8002">MSLGAYFKLLFSCGAGLNPAFFYLLSRVECVRAFQRACLSPPWRNISHAFAFSMLQIPEPETLEDRTQRT</sequence>
<protein>
    <submittedName>
        <fullName evidence="2">Uncharacterized protein</fullName>
    </submittedName>
</protein>
<keyword evidence="1" id="KW-0812">Transmembrane</keyword>
<reference evidence="2 3" key="2">
    <citation type="journal article" date="2010" name="Stand. Genomic Sci.">
        <title>Complete genome sequence of Syntrophothermus lipocalidus type strain (TGB-C1).</title>
        <authorList>
            <person name="Djao O.D."/>
            <person name="Zhang X."/>
            <person name="Lucas S."/>
            <person name="Lapidus A."/>
            <person name="Del Rio T.G."/>
            <person name="Nolan M."/>
            <person name="Tice H."/>
            <person name="Cheng J.F."/>
            <person name="Han C."/>
            <person name="Tapia R."/>
            <person name="Goodwin L."/>
            <person name="Pitluck S."/>
            <person name="Liolios K."/>
            <person name="Ivanova N."/>
            <person name="Mavromatis K."/>
            <person name="Mikhailova N."/>
            <person name="Ovchinnikova G."/>
            <person name="Pati A."/>
            <person name="Brambilla E."/>
            <person name="Chen A."/>
            <person name="Palaniappan K."/>
            <person name="Land M."/>
            <person name="Hauser L."/>
            <person name="Chang Y.J."/>
            <person name="Jeffries C.D."/>
            <person name="Rohde M."/>
            <person name="Sikorski J."/>
            <person name="Spring S."/>
            <person name="Goker M."/>
            <person name="Detter J.C."/>
            <person name="Woyke T."/>
            <person name="Bristow J."/>
            <person name="Eisen J.A."/>
            <person name="Markowitz V."/>
            <person name="Hugenholtz P."/>
            <person name="Kyrpides N.C."/>
            <person name="Klenk H.P."/>
        </authorList>
    </citation>
    <scope>NUCLEOTIDE SEQUENCE [LARGE SCALE GENOMIC DNA]</scope>
    <source>
        <strain evidence="3">DSM 12680 / TGB-C1</strain>
    </source>
</reference>
<gene>
    <name evidence="2" type="ordered locus">Slip_1197</name>
</gene>
<name>D7CMN5_SYNLT</name>
<keyword evidence="3" id="KW-1185">Reference proteome</keyword>
<organism evidence="2 3">
    <name type="scientific">Syntrophothermus lipocalidus (strain DSM 12680 / TGB-C1)</name>
    <dbReference type="NCBI Taxonomy" id="643648"/>
    <lineage>
        <taxon>Bacteria</taxon>
        <taxon>Bacillati</taxon>
        <taxon>Bacillota</taxon>
        <taxon>Clostridia</taxon>
        <taxon>Eubacteriales</taxon>
        <taxon>Syntrophomonadaceae</taxon>
        <taxon>Syntrophothermus</taxon>
    </lineage>
</organism>
<evidence type="ECO:0000313" key="2">
    <source>
        <dbReference type="EMBL" id="ADI01970.1"/>
    </source>
</evidence>
<reference evidence="3" key="1">
    <citation type="journal article" date="2010" name="Stand. Genomic Sci.">
        <title>Complete genome sequence of Syntrophothermus lipocalidus type strain (TGB-C1T).</title>
        <authorList>
            <consortium name="US DOE Joint Genome Institute (JGI-PGF)"/>
            <person name="Djao O."/>
            <person name="Zhang X."/>
            <person name="Lucas S."/>
            <person name="Lapidus A."/>
            <person name="Glavina Del Rio T."/>
            <person name="Nolan M."/>
            <person name="Tice H."/>
            <person name="Cheng J."/>
            <person name="Han C."/>
            <person name="Tapia R."/>
            <person name="Goodwin L."/>
            <person name="Pitluck S."/>
            <person name="Liolios K."/>
            <person name="Ivanova N."/>
            <person name="Mavromatis K."/>
            <person name="Mikhailova N."/>
            <person name="Ovchinnikova G."/>
            <person name="Pati A."/>
            <person name="Brambilla E."/>
            <person name="Chen A."/>
            <person name="Palaniappan K."/>
            <person name="Land M."/>
            <person name="Hauser L."/>
            <person name="Chang Y."/>
            <person name="Jeffries C."/>
            <person name="Rohde M."/>
            <person name="Sikorski J."/>
            <person name="Spring S."/>
            <person name="Goker M."/>
            <person name="Detter J."/>
            <person name="Woyke T."/>
            <person name="Bristow J."/>
            <person name="Eisen J."/>
            <person name="Markowitz V."/>
            <person name="Hugenholtz P."/>
            <person name="Kyrpides N."/>
            <person name="Klenk H."/>
        </authorList>
    </citation>
    <scope>NUCLEOTIDE SEQUENCE [LARGE SCALE GENOMIC DNA]</scope>
    <source>
        <strain evidence="3">DSM 12680 / TGB-C1</strain>
    </source>
</reference>
<evidence type="ECO:0000256" key="1">
    <source>
        <dbReference type="SAM" id="Phobius"/>
    </source>
</evidence>
<keyword evidence="1" id="KW-1133">Transmembrane helix</keyword>
<proteinExistence type="predicted"/>
<dbReference type="AlphaFoldDB" id="D7CMN5"/>
<evidence type="ECO:0000313" key="3">
    <source>
        <dbReference type="Proteomes" id="UP000000378"/>
    </source>
</evidence>
<dbReference type="Proteomes" id="UP000000378">
    <property type="component" value="Chromosome"/>
</dbReference>
<dbReference type="EMBL" id="CP002048">
    <property type="protein sequence ID" value="ADI01970.1"/>
    <property type="molecule type" value="Genomic_DNA"/>
</dbReference>
<dbReference type="HOGENOM" id="CLU_2756429_0_0_9"/>
<feature type="transmembrane region" description="Helical" evidence="1">
    <location>
        <begin position="6"/>
        <end position="26"/>
    </location>
</feature>
<accession>D7CMN5</accession>
<dbReference type="KEGG" id="slp:Slip_1197"/>
<dbReference type="STRING" id="643648.Slip_1197"/>